<feature type="signal peptide" evidence="1">
    <location>
        <begin position="1"/>
        <end position="20"/>
    </location>
</feature>
<dbReference type="AlphaFoldDB" id="A0A9D1J8V7"/>
<keyword evidence="1" id="KW-0732">Signal</keyword>
<name>A0A9D1J8V7_9FIRM</name>
<dbReference type="PROSITE" id="PS51257">
    <property type="entry name" value="PROKAR_LIPOPROTEIN"/>
    <property type="match status" value="1"/>
</dbReference>
<comment type="caution">
    <text evidence="2">The sequence shown here is derived from an EMBL/GenBank/DDBJ whole genome shotgun (WGS) entry which is preliminary data.</text>
</comment>
<sequence>MKRLCLFALMFVCACAFAIAGCGVGYNAVIYDDAVGMINDNFKASHATAGSYAGGDDPDSLPESYIFIVASEGDYSGIFAEDADLAVDFGEQMLVVYTFTAEYVHPIGLTGAVLDGEDLRLEGTIELVMNTGSVCQPYQRWVVVRLDKLSVSSVSFHINYKTVLF</sequence>
<evidence type="ECO:0008006" key="4">
    <source>
        <dbReference type="Google" id="ProtNLM"/>
    </source>
</evidence>
<reference evidence="2" key="1">
    <citation type="submission" date="2020-10" db="EMBL/GenBank/DDBJ databases">
        <authorList>
            <person name="Gilroy R."/>
        </authorList>
    </citation>
    <scope>NUCLEOTIDE SEQUENCE</scope>
    <source>
        <strain evidence="2">ChiW16-3235</strain>
    </source>
</reference>
<dbReference type="EMBL" id="DVHK01000038">
    <property type="protein sequence ID" value="HIR66711.1"/>
    <property type="molecule type" value="Genomic_DNA"/>
</dbReference>
<protein>
    <recommendedName>
        <fullName evidence="4">Lipoprotein</fullName>
    </recommendedName>
</protein>
<reference evidence="2" key="2">
    <citation type="journal article" date="2021" name="PeerJ">
        <title>Extensive microbial diversity within the chicken gut microbiome revealed by metagenomics and culture.</title>
        <authorList>
            <person name="Gilroy R."/>
            <person name="Ravi A."/>
            <person name="Getino M."/>
            <person name="Pursley I."/>
            <person name="Horton D.L."/>
            <person name="Alikhan N.F."/>
            <person name="Baker D."/>
            <person name="Gharbi K."/>
            <person name="Hall N."/>
            <person name="Watson M."/>
            <person name="Adriaenssens E.M."/>
            <person name="Foster-Nyarko E."/>
            <person name="Jarju S."/>
            <person name="Secka A."/>
            <person name="Antonio M."/>
            <person name="Oren A."/>
            <person name="Chaudhuri R.R."/>
            <person name="La Ragione R."/>
            <person name="Hildebrand F."/>
            <person name="Pallen M.J."/>
        </authorList>
    </citation>
    <scope>NUCLEOTIDE SEQUENCE</scope>
    <source>
        <strain evidence="2">ChiW16-3235</strain>
    </source>
</reference>
<evidence type="ECO:0000256" key="1">
    <source>
        <dbReference type="SAM" id="SignalP"/>
    </source>
</evidence>
<dbReference type="Proteomes" id="UP000823913">
    <property type="component" value="Unassembled WGS sequence"/>
</dbReference>
<proteinExistence type="predicted"/>
<gene>
    <name evidence="2" type="ORF">IAB94_01540</name>
</gene>
<evidence type="ECO:0000313" key="3">
    <source>
        <dbReference type="Proteomes" id="UP000823913"/>
    </source>
</evidence>
<evidence type="ECO:0000313" key="2">
    <source>
        <dbReference type="EMBL" id="HIR66711.1"/>
    </source>
</evidence>
<organism evidence="2 3">
    <name type="scientific">Candidatus Coproplasma avicola</name>
    <dbReference type="NCBI Taxonomy" id="2840744"/>
    <lineage>
        <taxon>Bacteria</taxon>
        <taxon>Bacillati</taxon>
        <taxon>Bacillota</taxon>
        <taxon>Clostridia</taxon>
        <taxon>Eubacteriales</taxon>
        <taxon>Candidatus Coproplasma</taxon>
    </lineage>
</organism>
<feature type="chain" id="PRO_5038777947" description="Lipoprotein" evidence="1">
    <location>
        <begin position="21"/>
        <end position="165"/>
    </location>
</feature>
<accession>A0A9D1J8V7</accession>